<name>A0ABW6BNY1_9BACT</name>
<accession>A0ABW6BNY1</accession>
<protein>
    <submittedName>
        <fullName evidence="2">Chain length determinant protein</fullName>
    </submittedName>
</protein>
<dbReference type="PANTHER" id="PTHR32309">
    <property type="entry name" value="TYROSINE-PROTEIN KINASE"/>
    <property type="match status" value="1"/>
</dbReference>
<evidence type="ECO:0000313" key="3">
    <source>
        <dbReference type="Proteomes" id="UP001597641"/>
    </source>
</evidence>
<evidence type="ECO:0000313" key="2">
    <source>
        <dbReference type="EMBL" id="MFD2998843.1"/>
    </source>
</evidence>
<dbReference type="Proteomes" id="UP001597641">
    <property type="component" value="Unassembled WGS sequence"/>
</dbReference>
<dbReference type="EMBL" id="JBHUOX010000001">
    <property type="protein sequence ID" value="MFD2998843.1"/>
    <property type="molecule type" value="Genomic_DNA"/>
</dbReference>
<proteinExistence type="predicted"/>
<sequence>MYDLEERDRQRMYKNQDEVDLTHIFRLFGRFFQKIGNGIRFAIIALFRHWVVVSLILLVGLGFGFAAYYMTKPYYTSSMTLVLADIRNEFVENHLTNLSDMINEGNISAISESLDLGPEAAKEIKEMKFLNLDQERISEDSILKGSPFMIQLTLYNNALFESMEPALTNYLENNRYFSKQKLIRQREVESLITKLKAQIESIDSIKTTVVSPRGPVNGFVYGEPIDPTNLYKESMTLYQEQVKLEAELDQLDNIQVVNGFTPRFRPTGPDLLKFLLIGGAISFIIGLIVALVLESRRRSRLAY</sequence>
<dbReference type="PANTHER" id="PTHR32309:SF13">
    <property type="entry name" value="FERRIC ENTEROBACTIN TRANSPORT PROTEIN FEPE"/>
    <property type="match status" value="1"/>
</dbReference>
<keyword evidence="3" id="KW-1185">Reference proteome</keyword>
<evidence type="ECO:0000256" key="1">
    <source>
        <dbReference type="SAM" id="Phobius"/>
    </source>
</evidence>
<keyword evidence="1" id="KW-0472">Membrane</keyword>
<dbReference type="RefSeq" id="WP_377479293.1">
    <property type="nucleotide sequence ID" value="NZ_JBHUOX010000001.1"/>
</dbReference>
<feature type="transmembrane region" description="Helical" evidence="1">
    <location>
        <begin position="50"/>
        <end position="70"/>
    </location>
</feature>
<reference evidence="3" key="1">
    <citation type="journal article" date="2019" name="Int. J. Syst. Evol. Microbiol.">
        <title>The Global Catalogue of Microorganisms (GCM) 10K type strain sequencing project: providing services to taxonomists for standard genome sequencing and annotation.</title>
        <authorList>
            <consortium name="The Broad Institute Genomics Platform"/>
            <consortium name="The Broad Institute Genome Sequencing Center for Infectious Disease"/>
            <person name="Wu L."/>
            <person name="Ma J."/>
        </authorList>
    </citation>
    <scope>NUCLEOTIDE SEQUENCE [LARGE SCALE GENOMIC DNA]</scope>
    <source>
        <strain evidence="3">KCTC 23984</strain>
    </source>
</reference>
<keyword evidence="1" id="KW-1133">Transmembrane helix</keyword>
<comment type="caution">
    <text evidence="2">The sequence shown here is derived from an EMBL/GenBank/DDBJ whole genome shotgun (WGS) entry which is preliminary data.</text>
</comment>
<gene>
    <name evidence="2" type="ORF">ACFS7Z_00600</name>
</gene>
<organism evidence="2 3">
    <name type="scientific">Pontibacter toksunensis</name>
    <dbReference type="NCBI Taxonomy" id="1332631"/>
    <lineage>
        <taxon>Bacteria</taxon>
        <taxon>Pseudomonadati</taxon>
        <taxon>Bacteroidota</taxon>
        <taxon>Cytophagia</taxon>
        <taxon>Cytophagales</taxon>
        <taxon>Hymenobacteraceae</taxon>
        <taxon>Pontibacter</taxon>
    </lineage>
</organism>
<feature type="transmembrane region" description="Helical" evidence="1">
    <location>
        <begin position="271"/>
        <end position="293"/>
    </location>
</feature>
<dbReference type="InterPro" id="IPR050445">
    <property type="entry name" value="Bact_polysacc_biosynth/exp"/>
</dbReference>
<keyword evidence="1" id="KW-0812">Transmembrane</keyword>